<dbReference type="Pfam" id="PF02899">
    <property type="entry name" value="Phage_int_SAM_1"/>
    <property type="match status" value="1"/>
</dbReference>
<dbReference type="CDD" id="cd00798">
    <property type="entry name" value="INT_XerDC_C"/>
    <property type="match status" value="1"/>
</dbReference>
<dbReference type="NCBIfam" id="NF001399">
    <property type="entry name" value="PRK00283.1"/>
    <property type="match status" value="1"/>
</dbReference>
<evidence type="ECO:0000256" key="4">
    <source>
        <dbReference type="ARBA" id="ARBA00022829"/>
    </source>
</evidence>
<evidence type="ECO:0000259" key="10">
    <source>
        <dbReference type="PROSITE" id="PS51898"/>
    </source>
</evidence>
<dbReference type="PANTHER" id="PTHR30349">
    <property type="entry name" value="PHAGE INTEGRASE-RELATED"/>
    <property type="match status" value="1"/>
</dbReference>
<evidence type="ECO:0000313" key="13">
    <source>
        <dbReference type="Proteomes" id="UP000016762"/>
    </source>
</evidence>
<evidence type="ECO:0000256" key="8">
    <source>
        <dbReference type="ARBA" id="ARBA00023306"/>
    </source>
</evidence>
<dbReference type="InterPro" id="IPR004107">
    <property type="entry name" value="Integrase_SAM-like_N"/>
</dbReference>
<dbReference type="GO" id="GO:0006313">
    <property type="term" value="P:DNA transposition"/>
    <property type="evidence" value="ECO:0007669"/>
    <property type="project" value="UniProtKB-UniRule"/>
</dbReference>
<dbReference type="PATRIC" id="fig|1397666.3.peg.1840"/>
<dbReference type="Pfam" id="PF00589">
    <property type="entry name" value="Phage_integrase"/>
    <property type="match status" value="1"/>
</dbReference>
<feature type="domain" description="Tyr recombinase" evidence="10">
    <location>
        <begin position="121"/>
        <end position="312"/>
    </location>
</feature>
<keyword evidence="2 9" id="KW-0963">Cytoplasm</keyword>
<dbReference type="GO" id="GO:0051301">
    <property type="term" value="P:cell division"/>
    <property type="evidence" value="ECO:0007669"/>
    <property type="project" value="UniProtKB-KW"/>
</dbReference>
<feature type="active site" evidence="9">
    <location>
        <position position="168"/>
    </location>
</feature>
<dbReference type="AlphaFoldDB" id="U2WQU4"/>
<dbReference type="HAMAP" id="MF_01808">
    <property type="entry name" value="Recomb_XerC_XerD"/>
    <property type="match status" value="1"/>
</dbReference>
<keyword evidence="3 9" id="KW-0132">Cell division</keyword>
<comment type="subcellular location">
    <subcellularLocation>
        <location evidence="1 9">Cytoplasm</location>
    </subcellularLocation>
</comment>
<feature type="active site" evidence="9">
    <location>
        <position position="290"/>
    </location>
</feature>
<dbReference type="PANTHER" id="PTHR30349:SF90">
    <property type="entry name" value="TYROSINE RECOMBINASE XERD"/>
    <property type="match status" value="1"/>
</dbReference>
<name>U2WQU4_9PROT</name>
<dbReference type="Gene3D" id="1.10.443.10">
    <property type="entry name" value="Intergrase catalytic core"/>
    <property type="match status" value="1"/>
</dbReference>
<evidence type="ECO:0000256" key="3">
    <source>
        <dbReference type="ARBA" id="ARBA00022618"/>
    </source>
</evidence>
<keyword evidence="6 9" id="KW-0238">DNA-binding</keyword>
<dbReference type="GO" id="GO:0005737">
    <property type="term" value="C:cytoplasm"/>
    <property type="evidence" value="ECO:0007669"/>
    <property type="project" value="UniProtKB-SubCell"/>
</dbReference>
<comment type="subunit">
    <text evidence="9">Forms a cyclic heterotetrameric complex composed of two molecules of XerC and two molecules of XerD.</text>
</comment>
<reference evidence="12 13" key="1">
    <citation type="journal article" date="2014" name="FEMS Microbiol. Ecol.">
        <title>Genomic differentiation among two strains of the PS1 clade isolated from geographically separated marine habitats.</title>
        <authorList>
            <person name="Jimenez-Infante F."/>
            <person name="Ngugi D.K."/>
            <person name="Alam I."/>
            <person name="Rashid M."/>
            <person name="Baalawi W."/>
            <person name="Kamau A.A."/>
            <person name="Bajic V.B."/>
            <person name="Stingl U."/>
        </authorList>
    </citation>
    <scope>NUCLEOTIDE SEQUENCE [LARGE SCALE GENOMIC DNA]</scope>
    <source>
        <strain evidence="12 13">RS24</strain>
    </source>
</reference>
<evidence type="ECO:0000256" key="9">
    <source>
        <dbReference type="HAMAP-Rule" id="MF_01808"/>
    </source>
</evidence>
<feature type="active site" description="O-(3'-phospho-DNA)-tyrosine intermediate" evidence="9">
    <location>
        <position position="299"/>
    </location>
</feature>
<keyword evidence="4 9" id="KW-0159">Chromosome partition</keyword>
<comment type="function">
    <text evidence="9">Site-specific tyrosine recombinase, which acts by catalyzing the cutting and rejoining of the recombining DNA molecules. The XerC-XerD complex is essential to convert dimers of the bacterial chromosome into monomers to permit their segregation at cell division. It also contributes to the segregational stability of plasmids.</text>
</comment>
<dbReference type="Proteomes" id="UP000016762">
    <property type="component" value="Unassembled WGS sequence"/>
</dbReference>
<evidence type="ECO:0000256" key="5">
    <source>
        <dbReference type="ARBA" id="ARBA00022908"/>
    </source>
</evidence>
<organism evidence="12 13">
    <name type="scientific">Candidatus Micropelagius thuwalensis</name>
    <dbReference type="NCBI Taxonomy" id="1397666"/>
    <lineage>
        <taxon>Bacteria</taxon>
        <taxon>Pseudomonadati</taxon>
        <taxon>Pseudomonadota</taxon>
        <taxon>Alphaproteobacteria</taxon>
        <taxon>PS1 clade</taxon>
        <taxon>Candidatus Micropelagius</taxon>
    </lineage>
</organism>
<dbReference type="GO" id="GO:0007059">
    <property type="term" value="P:chromosome segregation"/>
    <property type="evidence" value="ECO:0007669"/>
    <property type="project" value="UniProtKB-UniRule"/>
</dbReference>
<dbReference type="InterPro" id="IPR011010">
    <property type="entry name" value="DNA_brk_join_enz"/>
</dbReference>
<evidence type="ECO:0000259" key="11">
    <source>
        <dbReference type="PROSITE" id="PS51900"/>
    </source>
</evidence>
<keyword evidence="8 9" id="KW-0131">Cell cycle</keyword>
<accession>U2WQU4</accession>
<feature type="active site" evidence="9">
    <location>
        <position position="267"/>
    </location>
</feature>
<dbReference type="Gene3D" id="1.10.150.130">
    <property type="match status" value="1"/>
</dbReference>
<dbReference type="STRING" id="1397666.RS24_01996"/>
<dbReference type="GO" id="GO:0003677">
    <property type="term" value="F:DNA binding"/>
    <property type="evidence" value="ECO:0007669"/>
    <property type="project" value="UniProtKB-UniRule"/>
</dbReference>
<dbReference type="InterPro" id="IPR023009">
    <property type="entry name" value="Tyrosine_recombinase_XerC/XerD"/>
</dbReference>
<feature type="active site" evidence="9">
    <location>
        <position position="264"/>
    </location>
</feature>
<dbReference type="InterPro" id="IPR002104">
    <property type="entry name" value="Integrase_catalytic"/>
</dbReference>
<dbReference type="PROSITE" id="PS51900">
    <property type="entry name" value="CB"/>
    <property type="match status" value="1"/>
</dbReference>
<dbReference type="RefSeq" id="WP_021777913.1">
    <property type="nucleotide sequence ID" value="NZ_AWXE01000005.1"/>
</dbReference>
<comment type="caution">
    <text evidence="12">The sequence shown here is derived from an EMBL/GenBank/DDBJ whole genome shotgun (WGS) entry which is preliminary data.</text>
</comment>
<evidence type="ECO:0000256" key="7">
    <source>
        <dbReference type="ARBA" id="ARBA00023172"/>
    </source>
</evidence>
<dbReference type="eggNOG" id="COG4974">
    <property type="taxonomic scope" value="Bacteria"/>
</dbReference>
<dbReference type="EMBL" id="AWXE01000005">
    <property type="protein sequence ID" value="ERL45940.1"/>
    <property type="molecule type" value="Genomic_DNA"/>
</dbReference>
<feature type="active site" evidence="9">
    <location>
        <position position="192"/>
    </location>
</feature>
<evidence type="ECO:0000256" key="1">
    <source>
        <dbReference type="ARBA" id="ARBA00004496"/>
    </source>
</evidence>
<dbReference type="GO" id="GO:0009037">
    <property type="term" value="F:tyrosine-based site-specific recombinase activity"/>
    <property type="evidence" value="ECO:0007669"/>
    <property type="project" value="UniProtKB-UniRule"/>
</dbReference>
<keyword evidence="5 9" id="KW-0229">DNA integration</keyword>
<keyword evidence="7 9" id="KW-0233">DNA recombination</keyword>
<protein>
    <recommendedName>
        <fullName evidence="9">Tyrosine recombinase XerC</fullName>
    </recommendedName>
</protein>
<dbReference type="OrthoDB" id="9801717at2"/>
<evidence type="ECO:0000256" key="2">
    <source>
        <dbReference type="ARBA" id="ARBA00022490"/>
    </source>
</evidence>
<evidence type="ECO:0000313" key="12">
    <source>
        <dbReference type="EMBL" id="ERL45940.1"/>
    </source>
</evidence>
<evidence type="ECO:0000256" key="6">
    <source>
        <dbReference type="ARBA" id="ARBA00023125"/>
    </source>
</evidence>
<comment type="similarity">
    <text evidence="9">Belongs to the 'phage' integrase family. XerC subfamily.</text>
</comment>
<sequence>MTSEKPKPKDMPYLDLFLEMQSAELGASKNTLSAYRRDILDFQTYLIGIGSSAETADENALSAYLTYLRTAEKPTGEPMWKDASRARKFSSLVGYYRFLVSENLRPDNPMQSLKRPKTIRPMPKILSEEDTGHLLEATQRLPEKTPSDIYAKCRTICLLEILYATGMRVSEMISLKRSQVREMQRFIAISGKGGKERLVPLNDPAIEALTQWMRQRDADVTDRHSPFLFPSRGKVGHLTRQRFAQILDDLAEKAGLDKAKISPHVLRHAFATHLLSHGADLRAVQKMLGHSDISTTQIYTHVLQERAQRLVREKHPLVNKKID</sequence>
<dbReference type="PROSITE" id="PS51898">
    <property type="entry name" value="TYR_RECOMBINASE"/>
    <property type="match status" value="1"/>
</dbReference>
<dbReference type="InterPro" id="IPR010998">
    <property type="entry name" value="Integrase_recombinase_N"/>
</dbReference>
<dbReference type="InterPro" id="IPR044068">
    <property type="entry name" value="CB"/>
</dbReference>
<feature type="domain" description="Core-binding (CB)" evidence="11">
    <location>
        <begin position="8"/>
        <end position="100"/>
    </location>
</feature>
<dbReference type="SUPFAM" id="SSF56349">
    <property type="entry name" value="DNA breaking-rejoining enzymes"/>
    <property type="match status" value="1"/>
</dbReference>
<keyword evidence="13" id="KW-1185">Reference proteome</keyword>
<dbReference type="InterPro" id="IPR050090">
    <property type="entry name" value="Tyrosine_recombinase_XerCD"/>
</dbReference>
<gene>
    <name evidence="9" type="primary">xerC</name>
    <name evidence="12" type="ORF">RS24_01996</name>
</gene>
<dbReference type="InterPro" id="IPR013762">
    <property type="entry name" value="Integrase-like_cat_sf"/>
</dbReference>
<proteinExistence type="inferred from homology"/>